<evidence type="ECO:0000313" key="2">
    <source>
        <dbReference type="Proteomes" id="UP000050794"/>
    </source>
</evidence>
<proteinExistence type="predicted"/>
<dbReference type="WBParaSite" id="TCNE_0001319501-mRNA-1">
    <property type="protein sequence ID" value="TCNE_0001319501-mRNA-1"/>
    <property type="gene ID" value="TCNE_0001319501"/>
</dbReference>
<dbReference type="AlphaFoldDB" id="A0A183UXH5"/>
<evidence type="ECO:0000313" key="3">
    <source>
        <dbReference type="WBParaSite" id="TCNE_0001319501-mRNA-1"/>
    </source>
</evidence>
<name>A0A183UXH5_TOXCA</name>
<protein>
    <submittedName>
        <fullName evidence="3">START domain-containing protein</fullName>
    </submittedName>
</protein>
<accession>A0A183UXH5</accession>
<gene>
    <name evidence="1" type="ORF">TCNE_LOCUS13195</name>
</gene>
<dbReference type="EMBL" id="UYWY01021606">
    <property type="protein sequence ID" value="VDM44516.1"/>
    <property type="molecule type" value="Genomic_DNA"/>
</dbReference>
<organism evidence="2 3">
    <name type="scientific">Toxocara canis</name>
    <name type="common">Canine roundworm</name>
    <dbReference type="NCBI Taxonomy" id="6265"/>
    <lineage>
        <taxon>Eukaryota</taxon>
        <taxon>Metazoa</taxon>
        <taxon>Ecdysozoa</taxon>
        <taxon>Nematoda</taxon>
        <taxon>Chromadorea</taxon>
        <taxon>Rhabditida</taxon>
        <taxon>Spirurina</taxon>
        <taxon>Ascaridomorpha</taxon>
        <taxon>Ascaridoidea</taxon>
        <taxon>Toxocaridae</taxon>
        <taxon>Toxocara</taxon>
    </lineage>
</organism>
<keyword evidence="2" id="KW-1185">Reference proteome</keyword>
<dbReference type="Proteomes" id="UP000050794">
    <property type="component" value="Unassembled WGS sequence"/>
</dbReference>
<sequence length="119" mass="13300">MARLLHLVDDFSYRVIHVWDIDYPETVVSLGKEKTFDVSSNRKPVLSVCMHWPHCHGCCSSVGVLLGCASDVHIVEASWLELQYPKRSRVAVSVPQMLRGTNAYVVNVLCDIRSSSAVN</sequence>
<reference evidence="1 2" key="2">
    <citation type="submission" date="2018-11" db="EMBL/GenBank/DDBJ databases">
        <authorList>
            <consortium name="Pathogen Informatics"/>
        </authorList>
    </citation>
    <scope>NUCLEOTIDE SEQUENCE [LARGE SCALE GENOMIC DNA]</scope>
</reference>
<evidence type="ECO:0000313" key="1">
    <source>
        <dbReference type="EMBL" id="VDM44516.1"/>
    </source>
</evidence>
<reference evidence="3" key="1">
    <citation type="submission" date="2016-06" db="UniProtKB">
        <authorList>
            <consortium name="WormBaseParasite"/>
        </authorList>
    </citation>
    <scope>IDENTIFICATION</scope>
</reference>